<dbReference type="Proteomes" id="UP000184694">
    <property type="component" value="Unassembled WGS sequence"/>
</dbReference>
<dbReference type="AlphaFoldDB" id="A0A1N6FIZ1"/>
<dbReference type="PANTHER" id="PTHR30469:SF12">
    <property type="entry name" value="MULTIDRUG RESISTANCE PROTEIN MDTA"/>
    <property type="match status" value="1"/>
</dbReference>
<evidence type="ECO:0000256" key="4">
    <source>
        <dbReference type="SAM" id="Phobius"/>
    </source>
</evidence>
<dbReference type="OrthoDB" id="9806939at2"/>
<gene>
    <name evidence="5" type="ORF">SAMN02745161_1340</name>
</gene>
<accession>A0A1N6FIZ1</accession>
<keyword evidence="6" id="KW-1185">Reference proteome</keyword>
<dbReference type="STRING" id="1121457.SAMN02745161_1340"/>
<sequence>MQNNPTSRKKAVINAIVFTLMIALGVSGYSYFMGSKPKVAKKAPTKKVATVQVVHLKKGPVPMQIKGTGTVIPARKVKLTPEVSGTVAWTAPQFAGGGIIKKGETILRIDTKDYDIALRKSISTLATAEAELMLEEGQQRVAREGVRLLDESKSSAKYSTALALRKPQLMKAKAELEKARAEVAQAKLNLARCVLRAPFDVMIQETSVNLGSRVTTSTNVATLVGIDEYWVEAAVPVDRLEHLGLSRKNITATVVRQGGVSKWKGDVLRLTGTLTESTRLARVVVAIKDPRGLKSQNFTMPLMLGDYVDVTIEGNTIESAYKIPRSLVRNENELWLYANGQLAIRKLNIIWKSPEAVYVTEGISESDAIVSSNLSNAYSGMALILDSKATPTIAGERKEGTGKKPLNNSDNGVHSGNNVATAE</sequence>
<dbReference type="SUPFAM" id="SSF111369">
    <property type="entry name" value="HlyD-like secretion proteins"/>
    <property type="match status" value="1"/>
</dbReference>
<dbReference type="GO" id="GO:0015562">
    <property type="term" value="F:efflux transmembrane transporter activity"/>
    <property type="evidence" value="ECO:0007669"/>
    <property type="project" value="TreeGrafter"/>
</dbReference>
<proteinExistence type="inferred from homology"/>
<evidence type="ECO:0000256" key="3">
    <source>
        <dbReference type="SAM" id="MobiDB-lite"/>
    </source>
</evidence>
<evidence type="ECO:0000313" key="6">
    <source>
        <dbReference type="Proteomes" id="UP000184694"/>
    </source>
</evidence>
<feature type="transmembrane region" description="Helical" evidence="4">
    <location>
        <begin position="12"/>
        <end position="32"/>
    </location>
</feature>
<dbReference type="RefSeq" id="WP_074216166.1">
    <property type="nucleotide sequence ID" value="NZ_FSRG01000004.1"/>
</dbReference>
<feature type="compositionally biased region" description="Polar residues" evidence="3">
    <location>
        <begin position="406"/>
        <end position="423"/>
    </location>
</feature>
<evidence type="ECO:0000256" key="1">
    <source>
        <dbReference type="ARBA" id="ARBA00009477"/>
    </source>
</evidence>
<dbReference type="NCBIfam" id="TIGR01730">
    <property type="entry name" value="RND_mfp"/>
    <property type="match status" value="1"/>
</dbReference>
<keyword evidence="2" id="KW-0175">Coiled coil</keyword>
<dbReference type="InterPro" id="IPR006143">
    <property type="entry name" value="RND_pump_MFP"/>
</dbReference>
<dbReference type="EMBL" id="FSRG01000004">
    <property type="protein sequence ID" value="SIN95261.1"/>
    <property type="molecule type" value="Genomic_DNA"/>
</dbReference>
<evidence type="ECO:0000313" key="5">
    <source>
        <dbReference type="EMBL" id="SIN95261.1"/>
    </source>
</evidence>
<name>A0A1N6FIZ1_9BACT</name>
<keyword evidence="4" id="KW-0472">Membrane</keyword>
<organism evidence="5 6">
    <name type="scientific">Halodesulfovibrio marinisediminis DSM 17456</name>
    <dbReference type="NCBI Taxonomy" id="1121457"/>
    <lineage>
        <taxon>Bacteria</taxon>
        <taxon>Pseudomonadati</taxon>
        <taxon>Thermodesulfobacteriota</taxon>
        <taxon>Desulfovibrionia</taxon>
        <taxon>Desulfovibrionales</taxon>
        <taxon>Desulfovibrionaceae</taxon>
        <taxon>Halodesulfovibrio</taxon>
    </lineage>
</organism>
<protein>
    <submittedName>
        <fullName evidence="5">RND family efflux transporter, MFP subunit</fullName>
    </submittedName>
</protein>
<reference evidence="6" key="1">
    <citation type="submission" date="2016-11" db="EMBL/GenBank/DDBJ databases">
        <authorList>
            <person name="Varghese N."/>
            <person name="Submissions S."/>
        </authorList>
    </citation>
    <scope>NUCLEOTIDE SEQUENCE [LARGE SCALE GENOMIC DNA]</scope>
    <source>
        <strain evidence="6">DSM 17456</strain>
    </source>
</reference>
<feature type="coiled-coil region" evidence="2">
    <location>
        <begin position="169"/>
        <end position="196"/>
    </location>
</feature>
<feature type="region of interest" description="Disordered" evidence="3">
    <location>
        <begin position="394"/>
        <end position="423"/>
    </location>
</feature>
<dbReference type="GO" id="GO:1990281">
    <property type="term" value="C:efflux pump complex"/>
    <property type="evidence" value="ECO:0007669"/>
    <property type="project" value="TreeGrafter"/>
</dbReference>
<comment type="similarity">
    <text evidence="1">Belongs to the membrane fusion protein (MFP) (TC 8.A.1) family.</text>
</comment>
<keyword evidence="4" id="KW-0812">Transmembrane</keyword>
<keyword evidence="4" id="KW-1133">Transmembrane helix</keyword>
<dbReference type="Gene3D" id="2.40.30.170">
    <property type="match status" value="1"/>
</dbReference>
<dbReference type="PANTHER" id="PTHR30469">
    <property type="entry name" value="MULTIDRUG RESISTANCE PROTEIN MDTA"/>
    <property type="match status" value="1"/>
</dbReference>
<evidence type="ECO:0000256" key="2">
    <source>
        <dbReference type="SAM" id="Coils"/>
    </source>
</evidence>
<dbReference type="Gene3D" id="1.10.287.470">
    <property type="entry name" value="Helix hairpin bin"/>
    <property type="match status" value="1"/>
</dbReference>
<dbReference type="Gene3D" id="2.40.50.100">
    <property type="match status" value="1"/>
</dbReference>